<dbReference type="EMBL" id="CP034437">
    <property type="protein sequence ID" value="AZN38797.1"/>
    <property type="molecule type" value="Genomic_DNA"/>
</dbReference>
<accession>A0A3S8ZZ72</accession>
<keyword evidence="4 5" id="KW-0472">Membrane</keyword>
<keyword evidence="7" id="KW-1185">Reference proteome</keyword>
<feature type="transmembrane region" description="Helical" evidence="5">
    <location>
        <begin position="6"/>
        <end position="22"/>
    </location>
</feature>
<dbReference type="AlphaFoldDB" id="A0A3S8ZZ72"/>
<evidence type="ECO:0000313" key="7">
    <source>
        <dbReference type="Proteomes" id="UP000272528"/>
    </source>
</evidence>
<feature type="transmembrane region" description="Helical" evidence="5">
    <location>
        <begin position="43"/>
        <end position="64"/>
    </location>
</feature>
<dbReference type="OrthoDB" id="3385086at2"/>
<dbReference type="KEGG" id="palb:EJC50_03230"/>
<dbReference type="Pfam" id="PF13564">
    <property type="entry name" value="DoxX_2"/>
    <property type="match status" value="1"/>
</dbReference>
<proteinExistence type="predicted"/>
<keyword evidence="3 5" id="KW-1133">Transmembrane helix</keyword>
<evidence type="ECO:0000256" key="3">
    <source>
        <dbReference type="ARBA" id="ARBA00022989"/>
    </source>
</evidence>
<protein>
    <submittedName>
        <fullName evidence="6">DoxX family protein</fullName>
    </submittedName>
</protein>
<gene>
    <name evidence="6" type="ORF">EJC50_03230</name>
</gene>
<feature type="transmembrane region" description="Helical" evidence="5">
    <location>
        <begin position="99"/>
        <end position="115"/>
    </location>
</feature>
<evidence type="ECO:0000256" key="5">
    <source>
        <dbReference type="SAM" id="Phobius"/>
    </source>
</evidence>
<evidence type="ECO:0000256" key="4">
    <source>
        <dbReference type="ARBA" id="ARBA00023136"/>
    </source>
</evidence>
<comment type="subcellular location">
    <subcellularLocation>
        <location evidence="1">Membrane</location>
        <topology evidence="1">Multi-pass membrane protein</topology>
    </subcellularLocation>
</comment>
<keyword evidence="2 5" id="KW-0812">Transmembrane</keyword>
<sequence length="117" mass="12476">MNITLWIVQGLAVLAFAYGGWLKAVQYEKARAEWGWVSSVPRAFVVLIGVAELIGVVGLIVPQATGIAPIWTPIAATALAVVVLLGALLHLVRKEYREVGVNAVFIALAVIVAIGRF</sequence>
<name>A0A3S8ZZ72_9BACL</name>
<evidence type="ECO:0000313" key="6">
    <source>
        <dbReference type="EMBL" id="AZN38797.1"/>
    </source>
</evidence>
<evidence type="ECO:0000256" key="2">
    <source>
        <dbReference type="ARBA" id="ARBA00022692"/>
    </source>
</evidence>
<dbReference type="GO" id="GO:0016020">
    <property type="term" value="C:membrane"/>
    <property type="evidence" value="ECO:0007669"/>
    <property type="project" value="UniProtKB-SubCell"/>
</dbReference>
<organism evidence="6 7">
    <name type="scientific">Paenibacillus albus</name>
    <dbReference type="NCBI Taxonomy" id="2495582"/>
    <lineage>
        <taxon>Bacteria</taxon>
        <taxon>Bacillati</taxon>
        <taxon>Bacillota</taxon>
        <taxon>Bacilli</taxon>
        <taxon>Bacillales</taxon>
        <taxon>Paenibacillaceae</taxon>
        <taxon>Paenibacillus</taxon>
    </lineage>
</organism>
<dbReference type="Proteomes" id="UP000272528">
    <property type="component" value="Chromosome"/>
</dbReference>
<dbReference type="InterPro" id="IPR032808">
    <property type="entry name" value="DoxX"/>
</dbReference>
<evidence type="ECO:0000256" key="1">
    <source>
        <dbReference type="ARBA" id="ARBA00004141"/>
    </source>
</evidence>
<reference evidence="7" key="1">
    <citation type="submission" date="2018-12" db="EMBL/GenBank/DDBJ databases">
        <title>Genome sequence of Peanibacillus sp.</title>
        <authorList>
            <person name="Subramani G."/>
            <person name="Srinivasan S."/>
            <person name="Kim M.K."/>
        </authorList>
    </citation>
    <scope>NUCLEOTIDE SEQUENCE [LARGE SCALE GENOMIC DNA]</scope>
    <source>
        <strain evidence="7">18JY67-1</strain>
    </source>
</reference>
<feature type="transmembrane region" description="Helical" evidence="5">
    <location>
        <begin position="70"/>
        <end position="92"/>
    </location>
</feature>
<dbReference type="RefSeq" id="WP_126012272.1">
    <property type="nucleotide sequence ID" value="NZ_CP034437.1"/>
</dbReference>